<feature type="signal peptide" evidence="1">
    <location>
        <begin position="1"/>
        <end position="16"/>
    </location>
</feature>
<dbReference type="Proteomes" id="UP001470230">
    <property type="component" value="Unassembled WGS sequence"/>
</dbReference>
<sequence length="333" mass="38028">MYFLFIAILFYLGNTAECPEKPDDYLDLPSKPESGNKYYSCHKEFGYDMQFGLTNSILSIYYCTFKNIVAVYNKESLGIIKIKIDDSMSGTINGNINIEYCSFESCYGAILIDSTDSSRKFYIYNCTFTRCQTMKGAAMIDFKSVNGDIEKCHFRDCLTIDSSSGYISFNPPKIENNDKTFSIVNTVFEHSIQNSYAFLLIANDNGKLNFSNNKAVIPELTNEMFVISYSNNANIADWSFSDNCIYPFRPGAITSTNSQKIVDSFSQCKSDQLECPPFPMPDSKKYSNHCYEEQKDNETDIVVKNIFRQFFFNSAPFTLFSSVFRKLTISDFD</sequence>
<proteinExistence type="predicted"/>
<evidence type="ECO:0008006" key="4">
    <source>
        <dbReference type="Google" id="ProtNLM"/>
    </source>
</evidence>
<evidence type="ECO:0000313" key="2">
    <source>
        <dbReference type="EMBL" id="KAK8843759.1"/>
    </source>
</evidence>
<dbReference type="InterPro" id="IPR011050">
    <property type="entry name" value="Pectin_lyase_fold/virulence"/>
</dbReference>
<dbReference type="EMBL" id="JAPFFF010000034">
    <property type="protein sequence ID" value="KAK8843759.1"/>
    <property type="molecule type" value="Genomic_DNA"/>
</dbReference>
<dbReference type="SUPFAM" id="SSF51126">
    <property type="entry name" value="Pectin lyase-like"/>
    <property type="match status" value="1"/>
</dbReference>
<gene>
    <name evidence="2" type="ORF">M9Y10_024829</name>
</gene>
<feature type="chain" id="PRO_5046655522" description="Right handed beta helix domain-containing protein" evidence="1">
    <location>
        <begin position="17"/>
        <end position="333"/>
    </location>
</feature>
<keyword evidence="1" id="KW-0732">Signal</keyword>
<organism evidence="2 3">
    <name type="scientific">Tritrichomonas musculus</name>
    <dbReference type="NCBI Taxonomy" id="1915356"/>
    <lineage>
        <taxon>Eukaryota</taxon>
        <taxon>Metamonada</taxon>
        <taxon>Parabasalia</taxon>
        <taxon>Tritrichomonadida</taxon>
        <taxon>Tritrichomonadidae</taxon>
        <taxon>Tritrichomonas</taxon>
    </lineage>
</organism>
<keyword evidence="3" id="KW-1185">Reference proteome</keyword>
<evidence type="ECO:0000313" key="3">
    <source>
        <dbReference type="Proteomes" id="UP001470230"/>
    </source>
</evidence>
<name>A0ABR2HBI2_9EUKA</name>
<protein>
    <recommendedName>
        <fullName evidence="4">Right handed beta helix domain-containing protein</fullName>
    </recommendedName>
</protein>
<reference evidence="2 3" key="1">
    <citation type="submission" date="2024-04" db="EMBL/GenBank/DDBJ databases">
        <title>Tritrichomonas musculus Genome.</title>
        <authorList>
            <person name="Alves-Ferreira E."/>
            <person name="Grigg M."/>
            <person name="Lorenzi H."/>
            <person name="Galac M."/>
        </authorList>
    </citation>
    <scope>NUCLEOTIDE SEQUENCE [LARGE SCALE GENOMIC DNA]</scope>
    <source>
        <strain evidence="2 3">EAF2021</strain>
    </source>
</reference>
<accession>A0ABR2HBI2</accession>
<evidence type="ECO:0000256" key="1">
    <source>
        <dbReference type="SAM" id="SignalP"/>
    </source>
</evidence>
<comment type="caution">
    <text evidence="2">The sequence shown here is derived from an EMBL/GenBank/DDBJ whole genome shotgun (WGS) entry which is preliminary data.</text>
</comment>